<dbReference type="Proteomes" id="UP001357733">
    <property type="component" value="Unassembled WGS sequence"/>
</dbReference>
<evidence type="ECO:0008006" key="3">
    <source>
        <dbReference type="Google" id="ProtNLM"/>
    </source>
</evidence>
<comment type="caution">
    <text evidence="1">The sequence shown here is derived from an EMBL/GenBank/DDBJ whole genome shotgun (WGS) entry which is preliminary data.</text>
</comment>
<proteinExistence type="predicted"/>
<gene>
    <name evidence="1" type="ORF">VLK81_03390</name>
</gene>
<protein>
    <recommendedName>
        <fullName evidence="3">HicB-like antitoxin of toxin-antitoxin system domain-containing protein</fullName>
    </recommendedName>
</protein>
<evidence type="ECO:0000313" key="1">
    <source>
        <dbReference type="EMBL" id="MEB3429073.1"/>
    </source>
</evidence>
<dbReference type="EMBL" id="JAYKOT010000003">
    <property type="protein sequence ID" value="MEB3429073.1"/>
    <property type="molecule type" value="Genomic_DNA"/>
</dbReference>
<accession>A0AAW9MVU9</accession>
<name>A0AAW9MVU9_9FIRM</name>
<organism evidence="1 2">
    <name type="scientific">Citroniella saccharovorans</name>
    <dbReference type="NCBI Taxonomy" id="2053367"/>
    <lineage>
        <taxon>Bacteria</taxon>
        <taxon>Bacillati</taxon>
        <taxon>Bacillota</taxon>
        <taxon>Tissierellia</taxon>
        <taxon>Tissierellales</taxon>
        <taxon>Peptoniphilaceae</taxon>
        <taxon>Citroniella</taxon>
    </lineage>
</organism>
<dbReference type="Gene3D" id="3.30.160.250">
    <property type="match status" value="1"/>
</dbReference>
<evidence type="ECO:0000313" key="2">
    <source>
        <dbReference type="Proteomes" id="UP001357733"/>
    </source>
</evidence>
<reference evidence="1 2" key="1">
    <citation type="submission" date="2024-01" db="EMBL/GenBank/DDBJ databases">
        <title>Complete genome sequence of Citroniella saccharovorans strain M6.X9, isolated from human fecal sample.</title>
        <authorList>
            <person name="Cheng G."/>
            <person name="Westerholm M."/>
            <person name="Schnurer A."/>
        </authorList>
    </citation>
    <scope>NUCLEOTIDE SEQUENCE [LARGE SCALE GENOMIC DNA]</scope>
    <source>
        <strain evidence="1 2">DSM 29873</strain>
    </source>
</reference>
<dbReference type="AlphaFoldDB" id="A0AAW9MVU9"/>
<dbReference type="RefSeq" id="WP_324619214.1">
    <property type="nucleotide sequence ID" value="NZ_JAYKOT010000003.1"/>
</dbReference>
<sequence>MIIGYYAVFNYNYYKKIKYGISINFPDVEGAYTCADNIENGKKFAKEVLELVTCDLKVKDLPKVSTIKEIQLNSNEEIYWIEYETTESEVERF</sequence>
<keyword evidence="2" id="KW-1185">Reference proteome</keyword>